<comment type="caution">
    <text evidence="2">The sequence shown here is derived from an EMBL/GenBank/DDBJ whole genome shotgun (WGS) entry which is preliminary data.</text>
</comment>
<protein>
    <submittedName>
        <fullName evidence="2">Uncharacterized protein</fullName>
    </submittedName>
</protein>
<evidence type="ECO:0000256" key="1">
    <source>
        <dbReference type="SAM" id="MobiDB-lite"/>
    </source>
</evidence>
<sequence>MWLLARVSAVRAGLTMESAALRRNPAGPGLRGPPDSLPGAC</sequence>
<accession>A0A212D7M6</accession>
<keyword evidence="3" id="KW-1185">Reference proteome</keyword>
<organism evidence="2 3">
    <name type="scientific">Cervus elaphus hippelaphus</name>
    <name type="common">European red deer</name>
    <dbReference type="NCBI Taxonomy" id="46360"/>
    <lineage>
        <taxon>Eukaryota</taxon>
        <taxon>Metazoa</taxon>
        <taxon>Chordata</taxon>
        <taxon>Craniata</taxon>
        <taxon>Vertebrata</taxon>
        <taxon>Euteleostomi</taxon>
        <taxon>Mammalia</taxon>
        <taxon>Eutheria</taxon>
        <taxon>Laurasiatheria</taxon>
        <taxon>Artiodactyla</taxon>
        <taxon>Ruminantia</taxon>
        <taxon>Pecora</taxon>
        <taxon>Cervidae</taxon>
        <taxon>Cervinae</taxon>
        <taxon>Cervus</taxon>
    </lineage>
</organism>
<proteinExistence type="predicted"/>
<feature type="region of interest" description="Disordered" evidence="1">
    <location>
        <begin position="22"/>
        <end position="41"/>
    </location>
</feature>
<gene>
    <name evidence="2" type="ORF">Celaphus_00000173</name>
</gene>
<evidence type="ECO:0000313" key="3">
    <source>
        <dbReference type="Proteomes" id="UP000242450"/>
    </source>
</evidence>
<reference evidence="2 3" key="1">
    <citation type="journal article" date="2018" name="Mol. Genet. Genomics">
        <title>The red deer Cervus elaphus genome CerEla1.0: sequencing, annotating, genes, and chromosomes.</title>
        <authorList>
            <person name="Bana N.A."/>
            <person name="Nyiri A."/>
            <person name="Nagy J."/>
            <person name="Frank K."/>
            <person name="Nagy T."/>
            <person name="Steger V."/>
            <person name="Schiller M."/>
            <person name="Lakatos P."/>
            <person name="Sugar L."/>
            <person name="Horn P."/>
            <person name="Barta E."/>
            <person name="Orosz L."/>
        </authorList>
    </citation>
    <scope>NUCLEOTIDE SEQUENCE [LARGE SCALE GENOMIC DNA]</scope>
    <source>
        <strain evidence="2">Hungarian</strain>
    </source>
</reference>
<dbReference type="Proteomes" id="UP000242450">
    <property type="component" value="Chromosome 5"/>
</dbReference>
<evidence type="ECO:0000313" key="2">
    <source>
        <dbReference type="EMBL" id="OWK14247.1"/>
    </source>
</evidence>
<dbReference type="EMBL" id="MKHE01000005">
    <property type="protein sequence ID" value="OWK14247.1"/>
    <property type="molecule type" value="Genomic_DNA"/>
</dbReference>
<dbReference type="AlphaFoldDB" id="A0A212D7M6"/>
<name>A0A212D7M6_CEREH</name>